<dbReference type="Proteomes" id="UP000271003">
    <property type="component" value="Chromosome"/>
</dbReference>
<dbReference type="OrthoDB" id="9157343at2"/>
<evidence type="ECO:0000313" key="3">
    <source>
        <dbReference type="EMBL" id="BBF23783.1"/>
    </source>
</evidence>
<evidence type="ECO:0000256" key="1">
    <source>
        <dbReference type="SAM" id="MobiDB-lite"/>
    </source>
</evidence>
<feature type="chain" id="PRO_5016240396" description="Lipoprotein" evidence="2">
    <location>
        <begin position="26"/>
        <end position="177"/>
    </location>
</feature>
<keyword evidence="2" id="KW-0732">Signal</keyword>
<dbReference type="RefSeq" id="WP_120177350.1">
    <property type="nucleotide sequence ID" value="NZ_AP018786.1"/>
</dbReference>
<keyword evidence="4" id="KW-1185">Reference proteome</keyword>
<accession>A0A2Z6IBC4</accession>
<gene>
    <name evidence="3" type="ORF">SUTMEG_16740</name>
</gene>
<dbReference type="EMBL" id="AP018786">
    <property type="protein sequence ID" value="BBF23783.1"/>
    <property type="molecule type" value="Genomic_DNA"/>
</dbReference>
<name>A0A2Z6IBC4_9BURK</name>
<feature type="region of interest" description="Disordered" evidence="1">
    <location>
        <begin position="154"/>
        <end position="177"/>
    </location>
</feature>
<dbReference type="AlphaFoldDB" id="A0A2Z6IBC4"/>
<organism evidence="3 4">
    <name type="scientific">Sutterella megalosphaeroides</name>
    <dbReference type="NCBI Taxonomy" id="2494234"/>
    <lineage>
        <taxon>Bacteria</taxon>
        <taxon>Pseudomonadati</taxon>
        <taxon>Pseudomonadota</taxon>
        <taxon>Betaproteobacteria</taxon>
        <taxon>Burkholderiales</taxon>
        <taxon>Sutterellaceae</taxon>
        <taxon>Sutterella</taxon>
    </lineage>
</organism>
<evidence type="ECO:0008006" key="5">
    <source>
        <dbReference type="Google" id="ProtNLM"/>
    </source>
</evidence>
<dbReference type="KEGG" id="sutt:SUTMEG_16740"/>
<proteinExistence type="predicted"/>
<evidence type="ECO:0000256" key="2">
    <source>
        <dbReference type="SAM" id="SignalP"/>
    </source>
</evidence>
<sequence>MFHAFRPTAGLLSAALLLAGCSSFSGDRPETAPEQDETAQFAPVDYMSVCLLENSSVKSPALVDAMEKGFRAAGADVKRLPAGSGADACPFVITYEVESTEGVIRTVVYHTFEHGIPRNDARGRAPEGRGLTVDMVALHSRELLRNLEKIGKQKAAQAQSFREEPAFGEKASEKDAE</sequence>
<reference evidence="3 4" key="1">
    <citation type="journal article" date="2018" name="Int. J. Syst. Evol. Microbiol.">
        <title>Mesosutterella multiformis gen. nov., sp. nov., a member of the family Sutterellaceae and Sutterella megalosphaeroides sp. nov., isolated from human faeces.</title>
        <authorList>
            <person name="Sakamoto M."/>
            <person name="Ikeyama N."/>
            <person name="Kunihiro T."/>
            <person name="Iino T."/>
            <person name="Yuki M."/>
            <person name="Ohkuma M."/>
        </authorList>
    </citation>
    <scope>NUCLEOTIDE SEQUENCE [LARGE SCALE GENOMIC DNA]</scope>
    <source>
        <strain evidence="3 4">6FBBBH3</strain>
    </source>
</reference>
<protein>
    <recommendedName>
        <fullName evidence="5">Lipoprotein</fullName>
    </recommendedName>
</protein>
<feature type="signal peptide" evidence="2">
    <location>
        <begin position="1"/>
        <end position="25"/>
    </location>
</feature>
<evidence type="ECO:0000313" key="4">
    <source>
        <dbReference type="Proteomes" id="UP000271003"/>
    </source>
</evidence>
<dbReference type="PROSITE" id="PS51257">
    <property type="entry name" value="PROKAR_LIPOPROTEIN"/>
    <property type="match status" value="1"/>
</dbReference>
<feature type="compositionally biased region" description="Basic and acidic residues" evidence="1">
    <location>
        <begin position="161"/>
        <end position="177"/>
    </location>
</feature>